<name>A0A085JPA8_9GAMM</name>
<protein>
    <submittedName>
        <fullName evidence="1">Uncharacterized protein</fullName>
    </submittedName>
</protein>
<comment type="caution">
    <text evidence="1">The sequence shown here is derived from an EMBL/GenBank/DDBJ whole genome shotgun (WGS) entry which is preliminary data.</text>
</comment>
<keyword evidence="2" id="KW-1185">Reference proteome</keyword>
<evidence type="ECO:0000313" key="2">
    <source>
        <dbReference type="Proteomes" id="UP000028602"/>
    </source>
</evidence>
<accession>A0A085JPA8</accession>
<dbReference type="Proteomes" id="UP000028602">
    <property type="component" value="Unassembled WGS sequence"/>
</dbReference>
<sequence length="85" mass="9625">MYVNSSEFAQKIYFLLEKSAVPRSCFIVRRISPVQGTDLSGVPGRVIPEETSGHALVKFAILRDDVSLRVDEYKNAAGARRFYMR</sequence>
<gene>
    <name evidence="1" type="ORF">GTPT_0478</name>
</gene>
<reference evidence="1" key="1">
    <citation type="submission" date="2014-05" db="EMBL/GenBank/DDBJ databases">
        <title>ATOL: Assembling a taxonomically balanced genome-scale reconstruction of the evolutionary history of the Enterobacteriaceae.</title>
        <authorList>
            <person name="Plunkett G.III."/>
            <person name="Neeno-Eckwall E.C."/>
            <person name="Glasner J.D."/>
            <person name="Perna N.T."/>
        </authorList>
    </citation>
    <scope>NUCLEOTIDE SEQUENCE [LARGE SCALE GENOMIC DNA]</scope>
    <source>
        <strain evidence="1">ATCC 33301</strain>
    </source>
</reference>
<proteinExistence type="predicted"/>
<organism evidence="1 2">
    <name type="scientific">Tatumella ptyseos ATCC 33301</name>
    <dbReference type="NCBI Taxonomy" id="1005995"/>
    <lineage>
        <taxon>Bacteria</taxon>
        <taxon>Pseudomonadati</taxon>
        <taxon>Pseudomonadota</taxon>
        <taxon>Gammaproteobacteria</taxon>
        <taxon>Enterobacterales</taxon>
        <taxon>Erwiniaceae</taxon>
        <taxon>Tatumella</taxon>
    </lineage>
</organism>
<dbReference type="EMBL" id="JMPR01000008">
    <property type="protein sequence ID" value="KFD22304.1"/>
    <property type="molecule type" value="Genomic_DNA"/>
</dbReference>
<evidence type="ECO:0000313" key="1">
    <source>
        <dbReference type="EMBL" id="KFD22304.1"/>
    </source>
</evidence>
<dbReference type="AlphaFoldDB" id="A0A085JPA8"/>